<feature type="chain" id="PRO_5042934479" description="DUF7907 domain-containing protein" evidence="1">
    <location>
        <begin position="21"/>
        <end position="201"/>
    </location>
</feature>
<keyword evidence="1" id="KW-0732">Signal</keyword>
<evidence type="ECO:0000313" key="3">
    <source>
        <dbReference type="EMBL" id="KAK4221373.1"/>
    </source>
</evidence>
<evidence type="ECO:0000259" key="2">
    <source>
        <dbReference type="Pfam" id="PF25484"/>
    </source>
</evidence>
<accession>A0AAN6YLC1</accession>
<dbReference type="InterPro" id="IPR057229">
    <property type="entry name" value="DUF7907"/>
</dbReference>
<reference evidence="3" key="2">
    <citation type="submission" date="2023-05" db="EMBL/GenBank/DDBJ databases">
        <authorList>
            <consortium name="Lawrence Berkeley National Laboratory"/>
            <person name="Steindorff A."/>
            <person name="Hensen N."/>
            <person name="Bonometti L."/>
            <person name="Westerberg I."/>
            <person name="Brannstrom I.O."/>
            <person name="Guillou S."/>
            <person name="Cros-Aarteil S."/>
            <person name="Calhoun S."/>
            <person name="Haridas S."/>
            <person name="Kuo A."/>
            <person name="Mondo S."/>
            <person name="Pangilinan J."/>
            <person name="Riley R."/>
            <person name="Labutti K."/>
            <person name="Andreopoulos B."/>
            <person name="Lipzen A."/>
            <person name="Chen C."/>
            <person name="Yanf M."/>
            <person name="Daum C."/>
            <person name="Ng V."/>
            <person name="Clum A."/>
            <person name="Ohm R."/>
            <person name="Martin F."/>
            <person name="Silar P."/>
            <person name="Natvig D."/>
            <person name="Lalanne C."/>
            <person name="Gautier V."/>
            <person name="Ament-Velasquez S.L."/>
            <person name="Kruys A."/>
            <person name="Hutchinson M.I."/>
            <person name="Powell A.J."/>
            <person name="Barry K."/>
            <person name="Miller A.N."/>
            <person name="Grigoriev I.V."/>
            <person name="Debuchy R."/>
            <person name="Gladieux P."/>
            <person name="Thoren M.H."/>
            <person name="Johannesson H."/>
        </authorList>
    </citation>
    <scope>NUCLEOTIDE SEQUENCE</scope>
    <source>
        <strain evidence="3">CBS 990.96</strain>
    </source>
</reference>
<gene>
    <name evidence="3" type="ORF">QBC38DRAFT_131048</name>
</gene>
<comment type="caution">
    <text evidence="3">The sequence shown here is derived from an EMBL/GenBank/DDBJ whole genome shotgun (WGS) entry which is preliminary data.</text>
</comment>
<protein>
    <recommendedName>
        <fullName evidence="2">DUF7907 domain-containing protein</fullName>
    </recommendedName>
</protein>
<feature type="domain" description="DUF7907" evidence="2">
    <location>
        <begin position="30"/>
        <end position="199"/>
    </location>
</feature>
<dbReference type="AlphaFoldDB" id="A0AAN6YLC1"/>
<keyword evidence="4" id="KW-1185">Reference proteome</keyword>
<dbReference type="EMBL" id="MU865554">
    <property type="protein sequence ID" value="KAK4221373.1"/>
    <property type="molecule type" value="Genomic_DNA"/>
</dbReference>
<sequence>MRLTIPTILTTLSLFSFSLAQNCAPYTKSPLFHLKLSSSNDVRLNNSILVSSHSGPPYRQLVPTNWYKDTYGQDFIPAENSTRFFFNSSSTGGSYPCPGNSIGWELGDSSGIADSGLQFRTSRVSNIWVAYLYPGPGDVAVGFDENEKMYLWENGIKWYRWFVCKTVWGGSYRFESLVWVVGGKGPDDEGCKAVDVLREWV</sequence>
<organism evidence="3 4">
    <name type="scientific">Podospora fimiseda</name>
    <dbReference type="NCBI Taxonomy" id="252190"/>
    <lineage>
        <taxon>Eukaryota</taxon>
        <taxon>Fungi</taxon>
        <taxon>Dikarya</taxon>
        <taxon>Ascomycota</taxon>
        <taxon>Pezizomycotina</taxon>
        <taxon>Sordariomycetes</taxon>
        <taxon>Sordariomycetidae</taxon>
        <taxon>Sordariales</taxon>
        <taxon>Podosporaceae</taxon>
        <taxon>Podospora</taxon>
    </lineage>
</organism>
<dbReference type="Pfam" id="PF25484">
    <property type="entry name" value="DUF7907"/>
    <property type="match status" value="1"/>
</dbReference>
<dbReference type="Proteomes" id="UP001301958">
    <property type="component" value="Unassembled WGS sequence"/>
</dbReference>
<evidence type="ECO:0000313" key="4">
    <source>
        <dbReference type="Proteomes" id="UP001301958"/>
    </source>
</evidence>
<reference evidence="3" key="1">
    <citation type="journal article" date="2023" name="Mol. Phylogenet. Evol.">
        <title>Genome-scale phylogeny and comparative genomics of the fungal order Sordariales.</title>
        <authorList>
            <person name="Hensen N."/>
            <person name="Bonometti L."/>
            <person name="Westerberg I."/>
            <person name="Brannstrom I.O."/>
            <person name="Guillou S."/>
            <person name="Cros-Aarteil S."/>
            <person name="Calhoun S."/>
            <person name="Haridas S."/>
            <person name="Kuo A."/>
            <person name="Mondo S."/>
            <person name="Pangilinan J."/>
            <person name="Riley R."/>
            <person name="LaButti K."/>
            <person name="Andreopoulos B."/>
            <person name="Lipzen A."/>
            <person name="Chen C."/>
            <person name="Yan M."/>
            <person name="Daum C."/>
            <person name="Ng V."/>
            <person name="Clum A."/>
            <person name="Steindorff A."/>
            <person name="Ohm R.A."/>
            <person name="Martin F."/>
            <person name="Silar P."/>
            <person name="Natvig D.O."/>
            <person name="Lalanne C."/>
            <person name="Gautier V."/>
            <person name="Ament-Velasquez S.L."/>
            <person name="Kruys A."/>
            <person name="Hutchinson M.I."/>
            <person name="Powell A.J."/>
            <person name="Barry K."/>
            <person name="Miller A.N."/>
            <person name="Grigoriev I.V."/>
            <person name="Debuchy R."/>
            <person name="Gladieux P."/>
            <person name="Hiltunen Thoren M."/>
            <person name="Johannesson H."/>
        </authorList>
    </citation>
    <scope>NUCLEOTIDE SEQUENCE</scope>
    <source>
        <strain evidence="3">CBS 990.96</strain>
    </source>
</reference>
<evidence type="ECO:0000256" key="1">
    <source>
        <dbReference type="SAM" id="SignalP"/>
    </source>
</evidence>
<feature type="signal peptide" evidence="1">
    <location>
        <begin position="1"/>
        <end position="20"/>
    </location>
</feature>
<name>A0AAN6YLC1_9PEZI</name>
<proteinExistence type="predicted"/>